<proteinExistence type="predicted"/>
<organism evidence="1 2">
    <name type="scientific">Anopheles albimanus</name>
    <name type="common">New world malaria mosquito</name>
    <dbReference type="NCBI Taxonomy" id="7167"/>
    <lineage>
        <taxon>Eukaryota</taxon>
        <taxon>Metazoa</taxon>
        <taxon>Ecdysozoa</taxon>
        <taxon>Arthropoda</taxon>
        <taxon>Hexapoda</taxon>
        <taxon>Insecta</taxon>
        <taxon>Pterygota</taxon>
        <taxon>Neoptera</taxon>
        <taxon>Endopterygota</taxon>
        <taxon>Diptera</taxon>
        <taxon>Nematocera</taxon>
        <taxon>Culicoidea</taxon>
        <taxon>Culicidae</taxon>
        <taxon>Anophelinae</taxon>
        <taxon>Anopheles</taxon>
    </lineage>
</organism>
<accession>A0A182FYA8</accession>
<reference evidence="1" key="2">
    <citation type="submission" date="2022-08" db="UniProtKB">
        <authorList>
            <consortium name="EnsemblMetazoa"/>
        </authorList>
    </citation>
    <scope>IDENTIFICATION</scope>
    <source>
        <strain evidence="1">STECLA/ALBI9_A</strain>
    </source>
</reference>
<dbReference type="EnsemblMetazoa" id="AALB014604-RA">
    <property type="protein sequence ID" value="AALB014604-PA"/>
    <property type="gene ID" value="AALB014604"/>
</dbReference>
<name>A0A182FYA8_ANOAL</name>
<dbReference type="Proteomes" id="UP000069272">
    <property type="component" value="Chromosome X"/>
</dbReference>
<dbReference type="AlphaFoldDB" id="A0A182FYA8"/>
<protein>
    <submittedName>
        <fullName evidence="1">Uncharacterized protein</fullName>
    </submittedName>
</protein>
<evidence type="ECO:0000313" key="1">
    <source>
        <dbReference type="EnsemblMetazoa" id="AALB014604-PA"/>
    </source>
</evidence>
<evidence type="ECO:0000313" key="2">
    <source>
        <dbReference type="Proteomes" id="UP000069272"/>
    </source>
</evidence>
<reference evidence="1 2" key="1">
    <citation type="journal article" date="2017" name="G3 (Bethesda)">
        <title>The Physical Genome Mapping of Anopheles albimanus Corrected Scaffold Misassemblies and Identified Interarm Rearrangements in Genus Anopheles.</title>
        <authorList>
            <person name="Artemov G.N."/>
            <person name="Peery A.N."/>
            <person name="Jiang X."/>
            <person name="Tu Z."/>
            <person name="Stegniy V.N."/>
            <person name="Sharakhova M.V."/>
            <person name="Sharakhov I.V."/>
        </authorList>
    </citation>
    <scope>NUCLEOTIDE SEQUENCE [LARGE SCALE GENOMIC DNA]</scope>
    <source>
        <strain evidence="1 2">ALBI9_A</strain>
    </source>
</reference>
<dbReference type="VEuPathDB" id="VectorBase:AALB014604"/>
<keyword evidence="2" id="KW-1185">Reference proteome</keyword>
<sequence length="61" mass="6774">VAFTSAQCLQTHQSAATVSASPFLGTCKHFLRGAHISLHAVQHRGGRKVNSETKWQRWLET</sequence>